<keyword evidence="5" id="KW-0812">Transmembrane</keyword>
<keyword evidence="3" id="KW-0677">Repeat</keyword>
<dbReference type="GO" id="GO:0006260">
    <property type="term" value="P:DNA replication"/>
    <property type="evidence" value="ECO:0007669"/>
    <property type="project" value="InterPro"/>
</dbReference>
<gene>
    <name evidence="6" type="ORF">H0235_014228</name>
</gene>
<dbReference type="Proteomes" id="UP000600918">
    <property type="component" value="Unassembled WGS sequence"/>
</dbReference>
<feature type="region of interest" description="Disordered" evidence="4">
    <location>
        <begin position="287"/>
        <end position="314"/>
    </location>
</feature>
<name>A0A834KP61_VESPE</name>
<keyword evidence="2" id="KW-0732">Signal</keyword>
<dbReference type="SUPFAM" id="SSF52058">
    <property type="entry name" value="L domain-like"/>
    <property type="match status" value="2"/>
</dbReference>
<dbReference type="Pfam" id="PF13855">
    <property type="entry name" value="LRR_8"/>
    <property type="match status" value="1"/>
</dbReference>
<dbReference type="PANTHER" id="PTHR24373:SF370">
    <property type="entry name" value="FISH-LIPS, ISOFORM E"/>
    <property type="match status" value="1"/>
</dbReference>
<dbReference type="EMBL" id="JACSDY010000014">
    <property type="protein sequence ID" value="KAF7409376.1"/>
    <property type="molecule type" value="Genomic_DNA"/>
</dbReference>
<evidence type="ECO:0000256" key="1">
    <source>
        <dbReference type="ARBA" id="ARBA00022614"/>
    </source>
</evidence>
<protein>
    <recommendedName>
        <fullName evidence="8">DNA polymerase delta subunit 3</fullName>
    </recommendedName>
</protein>
<keyword evidence="1" id="KW-0433">Leucine-rich repeat</keyword>
<accession>A0A834KP61</accession>
<evidence type="ECO:0000256" key="2">
    <source>
        <dbReference type="ARBA" id="ARBA00022729"/>
    </source>
</evidence>
<dbReference type="AlphaFoldDB" id="A0A834KP61"/>
<evidence type="ECO:0000256" key="3">
    <source>
        <dbReference type="ARBA" id="ARBA00022737"/>
    </source>
</evidence>
<keyword evidence="5" id="KW-0472">Membrane</keyword>
<dbReference type="GO" id="GO:0005615">
    <property type="term" value="C:extracellular space"/>
    <property type="evidence" value="ECO:0007669"/>
    <property type="project" value="TreeGrafter"/>
</dbReference>
<dbReference type="SMART" id="SM00365">
    <property type="entry name" value="LRR_SD22"/>
    <property type="match status" value="3"/>
</dbReference>
<dbReference type="PANTHER" id="PTHR24373">
    <property type="entry name" value="SLIT RELATED LEUCINE-RICH REPEAT NEURONAL PROTEIN"/>
    <property type="match status" value="1"/>
</dbReference>
<dbReference type="SMART" id="SM00364">
    <property type="entry name" value="LRR_BAC"/>
    <property type="match status" value="6"/>
</dbReference>
<dbReference type="Gene3D" id="3.80.10.10">
    <property type="entry name" value="Ribonuclease Inhibitor"/>
    <property type="match status" value="4"/>
</dbReference>
<dbReference type="InterPro" id="IPR050328">
    <property type="entry name" value="Dev_Immune_Receptor"/>
</dbReference>
<dbReference type="InterPro" id="IPR032675">
    <property type="entry name" value="LRR_dom_sf"/>
</dbReference>
<dbReference type="InterPro" id="IPR003591">
    <property type="entry name" value="Leu-rich_rpt_typical-subtyp"/>
</dbReference>
<evidence type="ECO:0000256" key="5">
    <source>
        <dbReference type="SAM" id="Phobius"/>
    </source>
</evidence>
<dbReference type="PROSITE" id="PS51450">
    <property type="entry name" value="LRR"/>
    <property type="match status" value="3"/>
</dbReference>
<evidence type="ECO:0000313" key="7">
    <source>
        <dbReference type="Proteomes" id="UP000600918"/>
    </source>
</evidence>
<dbReference type="InterPro" id="IPR019038">
    <property type="entry name" value="POLD3"/>
</dbReference>
<sequence>MRVELMNHYLEILNAYVYDNDKAVTYKWLSKELEVHVNVAKQVLWEFWQRHQDDNNIESTVMLIGNLKLGGMCVEVVKQSNLDAAKNKFNDIISEHLYSIQKSIPDLESLFMNDKGDVRFSAIKCNESVERNDEELSILRWGSLFKNHPIVEQDDKLKSVNKSENVQIFEMDEHNQTNKKFTDKKTIPISQKTSFNNLFTKIPNKEKDIVPSTSKFTCINKETSPKQKSIDSQNSSSKESKFVKRKEKSDIASFFGKSLDVTKDSNQEEQIDNNMKDDIKDNAKIQVTSINDNDKPKKETRGIKRNRSKESKNIIKKRKRIIVNDDLTDSQSEDEHMKSMESESEQEIEIALNKKEKFPSPPRTMDNNGKARILKMVDQTYEEDGFLVTKKVHVYENCSENVTESRTKEETMKKESADVAKVQTVNVSKLPLSNIKEANSEPIHDQMSSIMNNILFNSWIIILLCLNIIHKCKSDICTKCLCSVKDRGTVINCHEKLVTNDNKIQLKSLMLDQYQNVEELILSKNNLTLVSPNTFIMLKHMRKLDLSENLISEICINELTKSNNLTELNYSNNKLKIFNNIIFDKISTITKLNLSHNYIKILKSTIISKPVISLIILDLSYNNITFIDNAFLKPFLHLQYLDLSFNKITSISENAFSQLFNLKTLRINNNFLISLKFNELPDNLIELRIEYNKIVKLFYEPSQIEELNIEFNNISRLETNLASLHSLEYLNVSDNKLAKFPNVTLQRLKVLDISNNNYSNIPKYLSSENYPLLNTLIVSGNLIKNLTFYSKLKLRSFVANYITLLEKINNDAFLNLEAPINDCINLTITNNKKLISIDERALDNMNVCFVDLSNNNINYISPKLLLSNNTLKMSNGIDLQGNPLACNCSLQWMLNDLLPQLYVINPSILNNLRCATPLSLLNIRLVHWYKWKKKIFCNDISELSSNFSEKYEAVSERKMIMIESSPELYAILGSAIILLIVLFVIGILLTQKLEKKRSRQNRRF</sequence>
<evidence type="ECO:0000256" key="4">
    <source>
        <dbReference type="SAM" id="MobiDB-lite"/>
    </source>
</evidence>
<dbReference type="InterPro" id="IPR041913">
    <property type="entry name" value="POLD3_sf"/>
</dbReference>
<keyword evidence="5" id="KW-1133">Transmembrane helix</keyword>
<dbReference type="GO" id="GO:0043625">
    <property type="term" value="C:delta DNA polymerase complex"/>
    <property type="evidence" value="ECO:0007669"/>
    <property type="project" value="InterPro"/>
</dbReference>
<organism evidence="6 7">
    <name type="scientific">Vespula pensylvanica</name>
    <name type="common">Western yellow jacket</name>
    <name type="synonym">Wasp</name>
    <dbReference type="NCBI Taxonomy" id="30213"/>
    <lineage>
        <taxon>Eukaryota</taxon>
        <taxon>Metazoa</taxon>
        <taxon>Ecdysozoa</taxon>
        <taxon>Arthropoda</taxon>
        <taxon>Hexapoda</taxon>
        <taxon>Insecta</taxon>
        <taxon>Pterygota</taxon>
        <taxon>Neoptera</taxon>
        <taxon>Endopterygota</taxon>
        <taxon>Hymenoptera</taxon>
        <taxon>Apocrita</taxon>
        <taxon>Aculeata</taxon>
        <taxon>Vespoidea</taxon>
        <taxon>Vespidae</taxon>
        <taxon>Vespinae</taxon>
        <taxon>Vespula</taxon>
    </lineage>
</organism>
<dbReference type="Gene3D" id="3.90.1030.20">
    <property type="entry name" value="DNA polymerase delta, p66 (Cdc27) subunit, wHTH domain"/>
    <property type="match status" value="1"/>
</dbReference>
<dbReference type="GO" id="GO:0031012">
    <property type="term" value="C:extracellular matrix"/>
    <property type="evidence" value="ECO:0007669"/>
    <property type="project" value="TreeGrafter"/>
</dbReference>
<dbReference type="Pfam" id="PF09507">
    <property type="entry name" value="CDC27"/>
    <property type="match status" value="1"/>
</dbReference>
<proteinExistence type="predicted"/>
<evidence type="ECO:0008006" key="8">
    <source>
        <dbReference type="Google" id="ProtNLM"/>
    </source>
</evidence>
<evidence type="ECO:0000313" key="6">
    <source>
        <dbReference type="EMBL" id="KAF7409376.1"/>
    </source>
</evidence>
<feature type="region of interest" description="Disordered" evidence="4">
    <location>
        <begin position="223"/>
        <end position="243"/>
    </location>
</feature>
<comment type="caution">
    <text evidence="6">The sequence shown here is derived from an EMBL/GenBank/DDBJ whole genome shotgun (WGS) entry which is preliminary data.</text>
</comment>
<keyword evidence="7" id="KW-1185">Reference proteome</keyword>
<feature type="transmembrane region" description="Helical" evidence="5">
    <location>
        <begin position="968"/>
        <end position="989"/>
    </location>
</feature>
<feature type="compositionally biased region" description="Basic and acidic residues" evidence="4">
    <location>
        <begin position="292"/>
        <end position="313"/>
    </location>
</feature>
<dbReference type="SMART" id="SM00369">
    <property type="entry name" value="LRR_TYP"/>
    <property type="match status" value="6"/>
</dbReference>
<reference evidence="6" key="1">
    <citation type="journal article" date="2020" name="G3 (Bethesda)">
        <title>High-Quality Assemblies for Three Invasive Social Wasps from the &lt;i&gt;Vespula&lt;/i&gt; Genus.</title>
        <authorList>
            <person name="Harrop T.W.R."/>
            <person name="Guhlin J."/>
            <person name="McLaughlin G.M."/>
            <person name="Permina E."/>
            <person name="Stockwell P."/>
            <person name="Gilligan J."/>
            <person name="Le Lec M.F."/>
            <person name="Gruber M.A.M."/>
            <person name="Quinn O."/>
            <person name="Lovegrove M."/>
            <person name="Duncan E.J."/>
            <person name="Remnant E.J."/>
            <person name="Van Eeckhoven J."/>
            <person name="Graham B."/>
            <person name="Knapp R.A."/>
            <person name="Langford K.W."/>
            <person name="Kronenberg Z."/>
            <person name="Press M.O."/>
            <person name="Eacker S.M."/>
            <person name="Wilson-Rankin E.E."/>
            <person name="Purcell J."/>
            <person name="Lester P.J."/>
            <person name="Dearden P.K."/>
        </authorList>
    </citation>
    <scope>NUCLEOTIDE SEQUENCE</scope>
    <source>
        <strain evidence="6">Volc-1</strain>
    </source>
</reference>
<dbReference type="InterPro" id="IPR001611">
    <property type="entry name" value="Leu-rich_rpt"/>
</dbReference>